<dbReference type="Proteomes" id="UP000199053">
    <property type="component" value="Unassembled WGS sequence"/>
</dbReference>
<evidence type="ECO:0000313" key="1">
    <source>
        <dbReference type="EMBL" id="SDL08742.1"/>
    </source>
</evidence>
<evidence type="ECO:0000313" key="2">
    <source>
        <dbReference type="Proteomes" id="UP000199053"/>
    </source>
</evidence>
<keyword evidence="2" id="KW-1185">Reference proteome</keyword>
<dbReference type="Pfam" id="PF12675">
    <property type="entry name" value="DUF3795"/>
    <property type="match status" value="1"/>
</dbReference>
<evidence type="ECO:0008006" key="3">
    <source>
        <dbReference type="Google" id="ProtNLM"/>
    </source>
</evidence>
<dbReference type="EMBL" id="FNGA01000003">
    <property type="protein sequence ID" value="SDL08742.1"/>
    <property type="molecule type" value="Genomic_DNA"/>
</dbReference>
<reference evidence="2" key="1">
    <citation type="submission" date="2016-10" db="EMBL/GenBank/DDBJ databases">
        <authorList>
            <person name="Varghese N."/>
            <person name="Submissions S."/>
        </authorList>
    </citation>
    <scope>NUCLEOTIDE SEQUENCE [LARGE SCALE GENOMIC DNA]</scope>
    <source>
        <strain evidence="2">DSM 16995</strain>
    </source>
</reference>
<name>A0A1G9H775_9BACT</name>
<dbReference type="RefSeq" id="WP_092160763.1">
    <property type="nucleotide sequence ID" value="NZ_FNGA01000003.1"/>
</dbReference>
<organism evidence="1 2">
    <name type="scientific">Maridesulfovibrio ferrireducens</name>
    <dbReference type="NCBI Taxonomy" id="246191"/>
    <lineage>
        <taxon>Bacteria</taxon>
        <taxon>Pseudomonadati</taxon>
        <taxon>Thermodesulfobacteriota</taxon>
        <taxon>Desulfovibrionia</taxon>
        <taxon>Desulfovibrionales</taxon>
        <taxon>Desulfovibrionaceae</taxon>
        <taxon>Maridesulfovibrio</taxon>
    </lineage>
</organism>
<proteinExistence type="predicted"/>
<protein>
    <recommendedName>
        <fullName evidence="3">DUF3795 domain-containing protein</fullName>
    </recommendedName>
</protein>
<dbReference type="OrthoDB" id="5455780at2"/>
<dbReference type="AlphaFoldDB" id="A0A1G9H775"/>
<accession>A0A1G9H775</accession>
<gene>
    <name evidence="1" type="ORF">SAMN05660337_2035</name>
</gene>
<sequence>MKSKKNTACCGIYCPDCIHYKNKYSVYALLLKEHLIEINFDKYAKIKSPFGEQFQKYDEFEEVLNALAGTECNWACRVGGGCSGVPCKIMECCFSNEYEGCWDCPEVEGCDKFDFLAPRCGQMPKNNIRKIQKFGLQHWIEHRDNFYIWQK</sequence>
<dbReference type="InterPro" id="IPR024227">
    <property type="entry name" value="DUF3795"/>
</dbReference>